<dbReference type="GO" id="GO:0005975">
    <property type="term" value="P:carbohydrate metabolic process"/>
    <property type="evidence" value="ECO:0007669"/>
    <property type="project" value="InterPro"/>
</dbReference>
<organism evidence="5 6">
    <name type="scientific">Flavihumibacter petaseus NBRC 106054</name>
    <dbReference type="NCBI Taxonomy" id="1220578"/>
    <lineage>
        <taxon>Bacteria</taxon>
        <taxon>Pseudomonadati</taxon>
        <taxon>Bacteroidota</taxon>
        <taxon>Chitinophagia</taxon>
        <taxon>Chitinophagales</taxon>
        <taxon>Chitinophagaceae</taxon>
        <taxon>Flavihumibacter</taxon>
    </lineage>
</organism>
<feature type="chain" id="PRO_5002429858" evidence="1">
    <location>
        <begin position="33"/>
        <end position="1031"/>
    </location>
</feature>
<gene>
    <name evidence="5" type="ORF">FPE01S_02_09310</name>
</gene>
<evidence type="ECO:0000259" key="4">
    <source>
        <dbReference type="Pfam" id="PF20736"/>
    </source>
</evidence>
<dbReference type="InterPro" id="IPR008928">
    <property type="entry name" value="6-hairpin_glycosidase_sf"/>
</dbReference>
<dbReference type="Gene3D" id="2.60.120.200">
    <property type="match status" value="1"/>
</dbReference>
<dbReference type="InterPro" id="IPR049046">
    <property type="entry name" value="Beta-AFase-like_GH127_middle"/>
</dbReference>
<dbReference type="STRING" id="1220578.FPE01S_02_09310"/>
<feature type="domain" description="Non-reducing end beta-L-arabinofuranosidase-like GH127 catalytic" evidence="3">
    <location>
        <begin position="542"/>
        <end position="843"/>
    </location>
</feature>
<feature type="domain" description="Non-reducing end beta-L-arabinofuranosidase-like GH127 catalytic" evidence="3">
    <location>
        <begin position="404"/>
        <end position="492"/>
    </location>
</feature>
<dbReference type="Proteomes" id="UP000033121">
    <property type="component" value="Unassembled WGS sequence"/>
</dbReference>
<sequence>MTIKQCMKRYKAPARFFQLIFVLITGISSAFAQNGDQILDGIGETGMIARYVFAGDTKDWSRNNLHATIQGPGVAFVNDNRFGKVLSLPGDSASFLTLPIDALADLESLSISGWIYLRSNQPGQRWFDFGKDANKHFSATPAGTKSKEGFLTSITAETGSNKETVSPAIEVNKWVHLAIVIDVPARSVVAYVNSKLVGEIKNIPLELTVVANQQQGEKLYIGKSLQAGDPNLNAMIHDFRIYRVPLSSDQVAGIFNNAKGGKGLNEGSVNTRGKKPADELPRFAPDEAQLYNTYLVKVADVTVETAQGDLPRLPAYVSGTYKNELKGKGPKVRVLWPEDTDNTAVLKPGTYTVTGRVAGTDFKPKATVTVKANGKATTPGLKLAAFDLGKVTLKSDAHGHSTQFVLNRDKFVNTLAKTDPNSFLYMFRHAFGQPQPEGAKPLGVWDSRDTKLRGHATGHYLSAIAQAYAGTGYDKALQAGFAEKMEYMVNTLYALSQLSGKPKEAGGPNVSDPTAVPVGPGKTAYDSDLSDEGIRTDYWNWGTGFISAYPPDQFIMLENGAKYGGQKTQVWAPYYTLHKILAGLMDVYEVSGNQKALAVASGMGDWVYARLSKVPTDTLIKMWNTYIAGEFGGMNEAMARLYRLTKQPNHLKTAQLFDNIRVFYGDTAHAHGLARNVDLFRGLHANQHIPQIVGSIEMYRVSNNPEYYKIADNFWYKMVNDYMYSIGGVAGARNPNNAECFTSQPATLYENGFSEGGQNETCATYNMLKLTGDLFLYDQKAEYMDYYERSLYNHILASVAENSPANTYHVPLRPGSVKQFSNSDMTGFTCCNGTAIESSTKLQNSIYFKSLDNQALYVNLFIPSTVHWTERNVSVEQTTDFPNADNTRLTIKGSGKFDVHVRVPGWATKGFFVKINGVQQKLSAKPGTYLKISRTWKAGDTIELKMPFQFHLDPVMDQQNIASLFYGPVLLAAQESSARKDWRKITLDAQDLGKSIKGDPQQLEFTIDDVEFKPFYETYGRHSVYLDVRLK</sequence>
<dbReference type="EMBL" id="BBWV01000002">
    <property type="protein sequence ID" value="GAO43825.1"/>
    <property type="molecule type" value="Genomic_DNA"/>
</dbReference>
<dbReference type="SUPFAM" id="SSF48208">
    <property type="entry name" value="Six-hairpin glycosidases"/>
    <property type="match status" value="1"/>
</dbReference>
<feature type="domain" description="Non-reducing end beta-L-arabinofuranosidase-like GH127 middle" evidence="4">
    <location>
        <begin position="856"/>
        <end position="947"/>
    </location>
</feature>
<dbReference type="GO" id="GO:0004553">
    <property type="term" value="F:hydrolase activity, hydrolyzing O-glycosyl compounds"/>
    <property type="evidence" value="ECO:0007669"/>
    <property type="project" value="UniProtKB-ARBA"/>
</dbReference>
<dbReference type="InterPro" id="IPR012878">
    <property type="entry name" value="Beta-AFase-like_GH127_cat"/>
</dbReference>
<evidence type="ECO:0000256" key="1">
    <source>
        <dbReference type="SAM" id="SignalP"/>
    </source>
</evidence>
<feature type="domain" description="Bacterial Ig-like" evidence="2">
    <location>
        <begin position="299"/>
        <end position="360"/>
    </location>
</feature>
<keyword evidence="6" id="KW-1185">Reference proteome</keyword>
<dbReference type="AlphaFoldDB" id="A0A0E9N391"/>
<dbReference type="Pfam" id="PF07532">
    <property type="entry name" value="Big_4"/>
    <property type="match status" value="1"/>
</dbReference>
<dbReference type="Pfam" id="PF13385">
    <property type="entry name" value="Laminin_G_3"/>
    <property type="match status" value="1"/>
</dbReference>
<evidence type="ECO:0000313" key="6">
    <source>
        <dbReference type="Proteomes" id="UP000033121"/>
    </source>
</evidence>
<comment type="caution">
    <text evidence="5">The sequence shown here is derived from an EMBL/GenBank/DDBJ whole genome shotgun (WGS) entry which is preliminary data.</text>
</comment>
<feature type="signal peptide" evidence="1">
    <location>
        <begin position="1"/>
        <end position="32"/>
    </location>
</feature>
<dbReference type="PANTHER" id="PTHR31151">
    <property type="entry name" value="PROLINE-TRNA LIGASE (DUF1680)"/>
    <property type="match status" value="1"/>
</dbReference>
<proteinExistence type="predicted"/>
<protein>
    <submittedName>
        <fullName evidence="5">Uncharacterized protein</fullName>
    </submittedName>
</protein>
<reference evidence="5 6" key="1">
    <citation type="submission" date="2015-04" db="EMBL/GenBank/DDBJ databases">
        <title>Whole genome shotgun sequence of Flavihumibacter petaseus NBRC 106054.</title>
        <authorList>
            <person name="Miyazawa S."/>
            <person name="Hosoyama A."/>
            <person name="Hashimoto M."/>
            <person name="Noguchi M."/>
            <person name="Tsuchikane K."/>
            <person name="Ohji S."/>
            <person name="Yamazoe A."/>
            <person name="Ichikawa N."/>
            <person name="Kimura A."/>
            <person name="Fujita N."/>
        </authorList>
    </citation>
    <scope>NUCLEOTIDE SEQUENCE [LARGE SCALE GENOMIC DNA]</scope>
    <source>
        <strain evidence="5 6">NBRC 106054</strain>
    </source>
</reference>
<dbReference type="InterPro" id="IPR011081">
    <property type="entry name" value="Big_4"/>
</dbReference>
<dbReference type="Pfam" id="PF07944">
    <property type="entry name" value="Beta-AFase-like_GH127_cat"/>
    <property type="match status" value="2"/>
</dbReference>
<dbReference type="InterPro" id="IPR013320">
    <property type="entry name" value="ConA-like_dom_sf"/>
</dbReference>
<dbReference type="SUPFAM" id="SSF49899">
    <property type="entry name" value="Concanavalin A-like lectins/glucanases"/>
    <property type="match status" value="1"/>
</dbReference>
<evidence type="ECO:0000313" key="5">
    <source>
        <dbReference type="EMBL" id="GAO43825.1"/>
    </source>
</evidence>
<dbReference type="PANTHER" id="PTHR31151:SF0">
    <property type="entry name" value="PROLINE-TRNA LIGASE (DUF1680)"/>
    <property type="match status" value="1"/>
</dbReference>
<keyword evidence="1" id="KW-0732">Signal</keyword>
<accession>A0A0E9N391</accession>
<dbReference type="Pfam" id="PF20736">
    <property type="entry name" value="Glyco_hydro127M"/>
    <property type="match status" value="1"/>
</dbReference>
<evidence type="ECO:0000259" key="3">
    <source>
        <dbReference type="Pfam" id="PF07944"/>
    </source>
</evidence>
<name>A0A0E9N391_9BACT</name>
<evidence type="ECO:0000259" key="2">
    <source>
        <dbReference type="Pfam" id="PF07532"/>
    </source>
</evidence>